<reference evidence="4" key="2">
    <citation type="journal article" date="2022" name="Microb. Genom.">
        <title>A chromosome-scale genome assembly of the tomato pathogen Cladosporium fulvum reveals a compartmentalized genome architecture and the presence of a dispensable chromosome.</title>
        <authorList>
            <person name="Zaccaron A.Z."/>
            <person name="Chen L.H."/>
            <person name="Samaras A."/>
            <person name="Stergiopoulos I."/>
        </authorList>
    </citation>
    <scope>NUCLEOTIDE SEQUENCE</scope>
    <source>
        <strain evidence="4">Race5_Kim</strain>
    </source>
</reference>
<sequence>MRYHTSTFALLALPATVLAVSLADFKPRVSDLPSKCQTVYTETIDGCSPTDFTASTCSTGCVKALQALVADVKSACGNEDISGENVIAAFLNNAGPQGLCTNANAVLGSGSTTTSPASSSKPSPSSSATPTSSRQASSTSSEVTTSTAASSTKTATSLESATSTPSSSIATDPSSSPTATPTQAASHSSSNGNSGGGSPFDTEGNMHSAATAIENTVAMMLLAVLVALAGALR</sequence>
<keyword evidence="5" id="KW-1185">Reference proteome</keyword>
<gene>
    <name evidence="4" type="ORF">CLAFUR5_03149</name>
</gene>
<evidence type="ECO:0000313" key="5">
    <source>
        <dbReference type="Proteomes" id="UP000756132"/>
    </source>
</evidence>
<feature type="chain" id="PRO_5040405145" evidence="3">
    <location>
        <begin position="20"/>
        <end position="233"/>
    </location>
</feature>
<dbReference type="Proteomes" id="UP000756132">
    <property type="component" value="Chromosome 2"/>
</dbReference>
<keyword evidence="2" id="KW-0472">Membrane</keyword>
<keyword evidence="2" id="KW-1133">Transmembrane helix</keyword>
<dbReference type="OrthoDB" id="5427833at2759"/>
<evidence type="ECO:0000256" key="3">
    <source>
        <dbReference type="SAM" id="SignalP"/>
    </source>
</evidence>
<dbReference type="AlphaFoldDB" id="A0A9Q8LDA8"/>
<dbReference type="OMA" id="FMCASFA"/>
<feature type="region of interest" description="Disordered" evidence="1">
    <location>
        <begin position="110"/>
        <end position="205"/>
    </location>
</feature>
<accession>A0A9Q8LDA8</accession>
<feature type="compositionally biased region" description="Low complexity" evidence="1">
    <location>
        <begin position="110"/>
        <end position="192"/>
    </location>
</feature>
<feature type="transmembrane region" description="Helical" evidence="2">
    <location>
        <begin position="212"/>
        <end position="232"/>
    </location>
</feature>
<feature type="signal peptide" evidence="3">
    <location>
        <begin position="1"/>
        <end position="19"/>
    </location>
</feature>
<evidence type="ECO:0000256" key="1">
    <source>
        <dbReference type="SAM" id="MobiDB-lite"/>
    </source>
</evidence>
<dbReference type="RefSeq" id="XP_047758954.1">
    <property type="nucleotide sequence ID" value="XM_047902297.1"/>
</dbReference>
<keyword evidence="3" id="KW-0732">Signal</keyword>
<proteinExistence type="predicted"/>
<name>A0A9Q8LDA8_PASFU</name>
<reference evidence="4" key="1">
    <citation type="submission" date="2021-12" db="EMBL/GenBank/DDBJ databases">
        <authorList>
            <person name="Zaccaron A."/>
            <person name="Stergiopoulos I."/>
        </authorList>
    </citation>
    <scope>NUCLEOTIDE SEQUENCE</scope>
    <source>
        <strain evidence="4">Race5_Kim</strain>
    </source>
</reference>
<organism evidence="4 5">
    <name type="scientific">Passalora fulva</name>
    <name type="common">Tomato leaf mold</name>
    <name type="synonym">Cladosporium fulvum</name>
    <dbReference type="NCBI Taxonomy" id="5499"/>
    <lineage>
        <taxon>Eukaryota</taxon>
        <taxon>Fungi</taxon>
        <taxon>Dikarya</taxon>
        <taxon>Ascomycota</taxon>
        <taxon>Pezizomycotina</taxon>
        <taxon>Dothideomycetes</taxon>
        <taxon>Dothideomycetidae</taxon>
        <taxon>Mycosphaerellales</taxon>
        <taxon>Mycosphaerellaceae</taxon>
        <taxon>Fulvia</taxon>
    </lineage>
</organism>
<keyword evidence="2" id="KW-0812">Transmembrane</keyword>
<dbReference type="GeneID" id="71983027"/>
<evidence type="ECO:0000313" key="4">
    <source>
        <dbReference type="EMBL" id="UJO14588.1"/>
    </source>
</evidence>
<protein>
    <submittedName>
        <fullName evidence="4">Uncharacterized protein</fullName>
    </submittedName>
</protein>
<dbReference type="KEGG" id="ffu:CLAFUR5_03149"/>
<evidence type="ECO:0000256" key="2">
    <source>
        <dbReference type="SAM" id="Phobius"/>
    </source>
</evidence>
<dbReference type="EMBL" id="CP090164">
    <property type="protein sequence ID" value="UJO14588.1"/>
    <property type="molecule type" value="Genomic_DNA"/>
</dbReference>